<evidence type="ECO:0000313" key="2">
    <source>
        <dbReference type="EMBL" id="KIM46800.1"/>
    </source>
</evidence>
<feature type="chain" id="PRO_5002162625" description="Secreted protein" evidence="1">
    <location>
        <begin position="19"/>
        <end position="67"/>
    </location>
</feature>
<dbReference type="AlphaFoldDB" id="A0A0C3CDE0"/>
<evidence type="ECO:0008006" key="4">
    <source>
        <dbReference type="Google" id="ProtNLM"/>
    </source>
</evidence>
<sequence>MHTVVCGTLSGTLSTVASFLIVLIAQLEAPEPEMRIHQPQIDPFQRHQSPACHVACLPNVRVSDRVR</sequence>
<keyword evidence="3" id="KW-1185">Reference proteome</keyword>
<reference evidence="2 3" key="1">
    <citation type="submission" date="2014-04" db="EMBL/GenBank/DDBJ databases">
        <authorList>
            <consortium name="DOE Joint Genome Institute"/>
            <person name="Kuo A."/>
            <person name="Gay G."/>
            <person name="Dore J."/>
            <person name="Kohler A."/>
            <person name="Nagy L.G."/>
            <person name="Floudas D."/>
            <person name="Copeland A."/>
            <person name="Barry K.W."/>
            <person name="Cichocki N."/>
            <person name="Veneault-Fourrey C."/>
            <person name="LaButti K."/>
            <person name="Lindquist E.A."/>
            <person name="Lipzen A."/>
            <person name="Lundell T."/>
            <person name="Morin E."/>
            <person name="Murat C."/>
            <person name="Sun H."/>
            <person name="Tunlid A."/>
            <person name="Henrissat B."/>
            <person name="Grigoriev I.V."/>
            <person name="Hibbett D.S."/>
            <person name="Martin F."/>
            <person name="Nordberg H.P."/>
            <person name="Cantor M.N."/>
            <person name="Hua S.X."/>
        </authorList>
    </citation>
    <scope>NUCLEOTIDE SEQUENCE [LARGE SCALE GENOMIC DNA]</scope>
    <source>
        <strain evidence="3">h7</strain>
    </source>
</reference>
<gene>
    <name evidence="2" type="ORF">M413DRAFT_440371</name>
</gene>
<dbReference type="EMBL" id="KN831770">
    <property type="protein sequence ID" value="KIM46800.1"/>
    <property type="molecule type" value="Genomic_DNA"/>
</dbReference>
<protein>
    <recommendedName>
        <fullName evidence="4">Secreted protein</fullName>
    </recommendedName>
</protein>
<dbReference type="Proteomes" id="UP000053424">
    <property type="component" value="Unassembled WGS sequence"/>
</dbReference>
<name>A0A0C3CDE0_HEBCY</name>
<keyword evidence="1" id="KW-0732">Signal</keyword>
<reference evidence="3" key="2">
    <citation type="submission" date="2015-01" db="EMBL/GenBank/DDBJ databases">
        <title>Evolutionary Origins and Diversification of the Mycorrhizal Mutualists.</title>
        <authorList>
            <consortium name="DOE Joint Genome Institute"/>
            <consortium name="Mycorrhizal Genomics Consortium"/>
            <person name="Kohler A."/>
            <person name="Kuo A."/>
            <person name="Nagy L.G."/>
            <person name="Floudas D."/>
            <person name="Copeland A."/>
            <person name="Barry K.W."/>
            <person name="Cichocki N."/>
            <person name="Veneault-Fourrey C."/>
            <person name="LaButti K."/>
            <person name="Lindquist E.A."/>
            <person name="Lipzen A."/>
            <person name="Lundell T."/>
            <person name="Morin E."/>
            <person name="Murat C."/>
            <person name="Riley R."/>
            <person name="Ohm R."/>
            <person name="Sun H."/>
            <person name="Tunlid A."/>
            <person name="Henrissat B."/>
            <person name="Grigoriev I.V."/>
            <person name="Hibbett D.S."/>
            <person name="Martin F."/>
        </authorList>
    </citation>
    <scope>NUCLEOTIDE SEQUENCE [LARGE SCALE GENOMIC DNA]</scope>
    <source>
        <strain evidence="3">h7</strain>
    </source>
</reference>
<proteinExistence type="predicted"/>
<dbReference type="HOGENOM" id="CLU_2812659_0_0_1"/>
<evidence type="ECO:0000256" key="1">
    <source>
        <dbReference type="SAM" id="SignalP"/>
    </source>
</evidence>
<accession>A0A0C3CDE0</accession>
<evidence type="ECO:0000313" key="3">
    <source>
        <dbReference type="Proteomes" id="UP000053424"/>
    </source>
</evidence>
<organism evidence="2 3">
    <name type="scientific">Hebeloma cylindrosporum</name>
    <dbReference type="NCBI Taxonomy" id="76867"/>
    <lineage>
        <taxon>Eukaryota</taxon>
        <taxon>Fungi</taxon>
        <taxon>Dikarya</taxon>
        <taxon>Basidiomycota</taxon>
        <taxon>Agaricomycotina</taxon>
        <taxon>Agaricomycetes</taxon>
        <taxon>Agaricomycetidae</taxon>
        <taxon>Agaricales</taxon>
        <taxon>Agaricineae</taxon>
        <taxon>Hymenogastraceae</taxon>
        <taxon>Hebeloma</taxon>
    </lineage>
</organism>
<feature type="signal peptide" evidence="1">
    <location>
        <begin position="1"/>
        <end position="18"/>
    </location>
</feature>